<dbReference type="Pfam" id="PF00621">
    <property type="entry name" value="RhoGEF"/>
    <property type="match status" value="1"/>
</dbReference>
<dbReference type="CDD" id="cd00030">
    <property type="entry name" value="C2"/>
    <property type="match status" value="1"/>
</dbReference>
<dbReference type="GO" id="GO:0005085">
    <property type="term" value="F:guanyl-nucleotide exchange factor activity"/>
    <property type="evidence" value="ECO:0007669"/>
    <property type="project" value="InterPro"/>
</dbReference>
<dbReference type="GO" id="GO:0005737">
    <property type="term" value="C:cytoplasm"/>
    <property type="evidence" value="ECO:0007669"/>
    <property type="project" value="UniProtKB-SubCell"/>
</dbReference>
<dbReference type="PROSITE" id="PS50004">
    <property type="entry name" value="C2"/>
    <property type="match status" value="1"/>
</dbReference>
<dbReference type="Gene3D" id="1.20.900.10">
    <property type="entry name" value="Dbl homology (DH) domain"/>
    <property type="match status" value="1"/>
</dbReference>
<dbReference type="InterPro" id="IPR000008">
    <property type="entry name" value="C2_dom"/>
</dbReference>
<dbReference type="PROSITE" id="PS50010">
    <property type="entry name" value="DH_2"/>
    <property type="match status" value="1"/>
</dbReference>
<feature type="domain" description="DH" evidence="5">
    <location>
        <begin position="183"/>
        <end position="360"/>
    </location>
</feature>
<evidence type="ECO:0000256" key="1">
    <source>
        <dbReference type="ARBA" id="ARBA00004496"/>
    </source>
</evidence>
<dbReference type="Gene3D" id="2.30.29.30">
    <property type="entry name" value="Pleckstrin-homology domain (PH domain)/Phosphotyrosine-binding domain (PTB)"/>
    <property type="match status" value="1"/>
</dbReference>
<dbReference type="SMART" id="SM00239">
    <property type="entry name" value="C2"/>
    <property type="match status" value="1"/>
</dbReference>
<keyword evidence="2" id="KW-0963">Cytoplasm</keyword>
<dbReference type="SUPFAM" id="SSF48065">
    <property type="entry name" value="DBL homology domain (DH-domain)"/>
    <property type="match status" value="1"/>
</dbReference>
<keyword evidence="3" id="KW-0175">Coiled coil</keyword>
<dbReference type="PANTHER" id="PTHR46006">
    <property type="entry name" value="RHO GUANINE NUCLEOTIDE EXCHANGE FACTOR AT 64C, ISOFORM A"/>
    <property type="match status" value="1"/>
</dbReference>
<dbReference type="SMART" id="SM00325">
    <property type="entry name" value="RhoGEF"/>
    <property type="match status" value="1"/>
</dbReference>
<dbReference type="InterPro" id="IPR035892">
    <property type="entry name" value="C2_domain_sf"/>
</dbReference>
<reference evidence="6" key="1">
    <citation type="submission" date="2021-01" db="EMBL/GenBank/DDBJ databases">
        <authorList>
            <person name="Corre E."/>
            <person name="Pelletier E."/>
            <person name="Niang G."/>
            <person name="Scheremetjew M."/>
            <person name="Finn R."/>
            <person name="Kale V."/>
            <person name="Holt S."/>
            <person name="Cochrane G."/>
            <person name="Meng A."/>
            <person name="Brown T."/>
            <person name="Cohen L."/>
        </authorList>
    </citation>
    <scope>NUCLEOTIDE SEQUENCE</scope>
    <source>
        <strain evidence="6">DIVA3 518/3/11/1/6</strain>
    </source>
</reference>
<dbReference type="SUPFAM" id="SSF49562">
    <property type="entry name" value="C2 domain (Calcium/lipid-binding domain, CaLB)"/>
    <property type="match status" value="1"/>
</dbReference>
<dbReference type="Pfam" id="PF00168">
    <property type="entry name" value="C2"/>
    <property type="match status" value="1"/>
</dbReference>
<dbReference type="InterPro" id="IPR035899">
    <property type="entry name" value="DBL_dom_sf"/>
</dbReference>
<evidence type="ECO:0000259" key="4">
    <source>
        <dbReference type="PROSITE" id="PS50004"/>
    </source>
</evidence>
<evidence type="ECO:0000313" key="6">
    <source>
        <dbReference type="EMBL" id="CAE2209962.1"/>
    </source>
</evidence>
<protein>
    <submittedName>
        <fullName evidence="6">Uncharacterized protein</fullName>
    </submittedName>
</protein>
<evidence type="ECO:0000256" key="3">
    <source>
        <dbReference type="SAM" id="Coils"/>
    </source>
</evidence>
<proteinExistence type="predicted"/>
<dbReference type="PANTHER" id="PTHR46006:SF6">
    <property type="entry name" value="INTERSECTIN-2 ISOFORM X1"/>
    <property type="match status" value="1"/>
</dbReference>
<accession>A0A7S4HUQ3</accession>
<dbReference type="EMBL" id="HBKP01006644">
    <property type="protein sequence ID" value="CAE2209962.1"/>
    <property type="molecule type" value="Transcribed_RNA"/>
</dbReference>
<name>A0A7S4HUQ3_9EUKA</name>
<organism evidence="6">
    <name type="scientific">Vannella robusta</name>
    <dbReference type="NCBI Taxonomy" id="1487602"/>
    <lineage>
        <taxon>Eukaryota</taxon>
        <taxon>Amoebozoa</taxon>
        <taxon>Discosea</taxon>
        <taxon>Flabellinia</taxon>
        <taxon>Vannellidae</taxon>
        <taxon>Vannella</taxon>
    </lineage>
</organism>
<evidence type="ECO:0000256" key="2">
    <source>
        <dbReference type="ARBA" id="ARBA00022490"/>
    </source>
</evidence>
<dbReference type="AlphaFoldDB" id="A0A7S4HUQ3"/>
<dbReference type="InterPro" id="IPR000219">
    <property type="entry name" value="DH_dom"/>
</dbReference>
<dbReference type="PRINTS" id="PR00360">
    <property type="entry name" value="C2DOMAIN"/>
</dbReference>
<dbReference type="Gene3D" id="2.60.40.150">
    <property type="entry name" value="C2 domain"/>
    <property type="match status" value="1"/>
</dbReference>
<sequence length="635" mass="72388">MMWCLRRQSPSHYFLSFLCGMGKFRAVLTVHVWEGINLASKDSNGLSDPYCVVSVIPTSKPSKAKTKVKKETLNPTWQEVFNFKLEHWESSVLKIECLDWDRFGSPDFMGQFSIPVADIEGELIDSYFTLLPRDGKNDAVSGKIRIQAHVKVTEQAEKGGKPLVYSDTIDKERYKSLDAPHIERQEALFQLIQCEKKYQQDLHHIIADYYSPLKSILSAGALEYLFQNIEEIARTSTRFLQALQERQKENDFVIMKIGDVVEPFIKQFKCYIPYCTNHNLISERLQSLMQATPELSSFFTEDKDASALEVALKLPKKRLLRYQAQLGAYLNTLPGEHVDKESLPLVIDQLQNLIAEINNQVREKEFVISVQHLYRSLEKAGQHSLMTNAQDKTRFVESITKVTILQDDLNTPAIAILFEDSIVFIKQNKKEPISVLHQFGLLSATFTDLPDCIEYQHSMKLKTSEVTLRIEMPTAQSKVHWLAAAEHYQQALLYENMMLQSRGLDEEAEGVLEQAHTLIEQYGQLLPIEYVNTLEEMLNYICDQRSEQEQTRENIAQVNEQLHSLNDRAHQLNKAEAHANLTNSGSTIGYLAVNSATATGSAIKHGVDSFMKRPSNLFASFAGSSKEEIYQTSKF</sequence>
<dbReference type="GO" id="GO:0035025">
    <property type="term" value="P:positive regulation of Rho protein signal transduction"/>
    <property type="evidence" value="ECO:0007669"/>
    <property type="project" value="TreeGrafter"/>
</dbReference>
<dbReference type="CDD" id="cd00160">
    <property type="entry name" value="RhoGEF"/>
    <property type="match status" value="1"/>
</dbReference>
<dbReference type="InterPro" id="IPR011993">
    <property type="entry name" value="PH-like_dom_sf"/>
</dbReference>
<feature type="coiled-coil region" evidence="3">
    <location>
        <begin position="548"/>
        <end position="575"/>
    </location>
</feature>
<comment type="subcellular location">
    <subcellularLocation>
        <location evidence="1">Cytoplasm</location>
    </subcellularLocation>
</comment>
<gene>
    <name evidence="6" type="ORF">VSP0166_LOCUS4803</name>
</gene>
<feature type="domain" description="C2" evidence="4">
    <location>
        <begin position="9"/>
        <end position="131"/>
    </location>
</feature>
<dbReference type="InterPro" id="IPR051480">
    <property type="entry name" value="Endocytic_GEF_Adapter"/>
</dbReference>
<evidence type="ECO:0000259" key="5">
    <source>
        <dbReference type="PROSITE" id="PS50010"/>
    </source>
</evidence>